<dbReference type="EMBL" id="CP051128">
    <property type="protein sequence ID" value="QIZ08003.1"/>
    <property type="molecule type" value="Genomic_DNA"/>
</dbReference>
<dbReference type="Proteomes" id="UP000501868">
    <property type="component" value="Chromosome"/>
</dbReference>
<gene>
    <name evidence="1" type="ORF">HFZ78_15735</name>
</gene>
<name>A0A6H1P374_PRIMG</name>
<organism evidence="1 2">
    <name type="scientific">Priestia megaterium</name>
    <name type="common">Bacillus megaterium</name>
    <dbReference type="NCBI Taxonomy" id="1404"/>
    <lineage>
        <taxon>Bacteria</taxon>
        <taxon>Bacillati</taxon>
        <taxon>Bacillota</taxon>
        <taxon>Bacilli</taxon>
        <taxon>Bacillales</taxon>
        <taxon>Bacillaceae</taxon>
        <taxon>Priestia</taxon>
    </lineage>
</organism>
<reference evidence="1 2" key="1">
    <citation type="submission" date="2020-04" db="EMBL/GenBank/DDBJ databases">
        <title>Genome-Wide Identification of 5-Methylcytosine Sites in Bacterial Genomes By High-Throughput Sequencing of MspJI Restriction Fragments.</title>
        <authorList>
            <person name="Wu V."/>
        </authorList>
    </citation>
    <scope>NUCLEOTIDE SEQUENCE [LARGE SCALE GENOMIC DNA]</scope>
    <source>
        <strain evidence="1 2">S2</strain>
    </source>
</reference>
<evidence type="ECO:0008006" key="3">
    <source>
        <dbReference type="Google" id="ProtNLM"/>
    </source>
</evidence>
<evidence type="ECO:0000313" key="2">
    <source>
        <dbReference type="Proteomes" id="UP000501868"/>
    </source>
</evidence>
<evidence type="ECO:0000313" key="1">
    <source>
        <dbReference type="EMBL" id="QIZ08003.1"/>
    </source>
</evidence>
<protein>
    <recommendedName>
        <fullName evidence="3">DUF2007 domain-containing protein</fullName>
    </recommendedName>
</protein>
<dbReference type="AlphaFoldDB" id="A0A6H1P374"/>
<proteinExistence type="predicted"/>
<sequence length="90" mass="10584">MKTVIIILVLCYLLFSLLQLYLNRKWQLVYTAFGHDQYFMIIAKLNAAGVKYKIKSPVNFRNDAGFKDQTQYDIFVKKDEEHRAHAALQN</sequence>
<reference evidence="1 2" key="2">
    <citation type="submission" date="2020-04" db="EMBL/GenBank/DDBJ databases">
        <authorList>
            <person name="Fomenkov A."/>
            <person name="Anton B.P."/>
            <person name="Roberts R.J."/>
        </authorList>
    </citation>
    <scope>NUCLEOTIDE SEQUENCE [LARGE SCALE GENOMIC DNA]</scope>
    <source>
        <strain evidence="1 2">S2</strain>
    </source>
</reference>
<accession>A0A6H1P374</accession>